<dbReference type="InterPro" id="IPR015943">
    <property type="entry name" value="WD40/YVTN_repeat-like_dom_sf"/>
</dbReference>
<dbReference type="RefSeq" id="WP_138951568.1">
    <property type="nucleotide sequence ID" value="NZ_CP040749.1"/>
</dbReference>
<proteinExistence type="predicted"/>
<dbReference type="Gene3D" id="2.130.10.10">
    <property type="entry name" value="YVTN repeat-like/Quinoprotein amine dehydrogenase"/>
    <property type="match status" value="5"/>
</dbReference>
<dbReference type="KEGG" id="fbe:FF125_19385"/>
<dbReference type="Gene3D" id="2.60.120.260">
    <property type="entry name" value="Galactose-binding domain-like"/>
    <property type="match status" value="1"/>
</dbReference>
<dbReference type="GO" id="GO:0010411">
    <property type="term" value="P:xyloglucan metabolic process"/>
    <property type="evidence" value="ECO:0007669"/>
    <property type="project" value="TreeGrafter"/>
</dbReference>
<reference evidence="4 5" key="1">
    <citation type="submission" date="2019-05" db="EMBL/GenBank/DDBJ databases">
        <title>Algicella ahnfeltiae gen. nov., sp. nov., a novel marine bacterium of the family Flavobacteriaceae isolated from a red alga.</title>
        <authorList>
            <person name="Nedashkovskaya O.I."/>
            <person name="Kukhlevskiy A.D."/>
            <person name="Kim S.-G."/>
            <person name="Zhukova N.V."/>
            <person name="Mikhailov V.V."/>
        </authorList>
    </citation>
    <scope>NUCLEOTIDE SEQUENCE [LARGE SCALE GENOMIC DNA]</scope>
    <source>
        <strain evidence="4 5">10Alg115</strain>
    </source>
</reference>
<evidence type="ECO:0000256" key="1">
    <source>
        <dbReference type="ARBA" id="ARBA00022729"/>
    </source>
</evidence>
<accession>A0A5B7TVZ0</accession>
<dbReference type="NCBIfam" id="TIGR04183">
    <property type="entry name" value="Por_Secre_tail"/>
    <property type="match status" value="1"/>
</dbReference>
<dbReference type="InterPro" id="IPR026444">
    <property type="entry name" value="Secre_tail"/>
</dbReference>
<evidence type="ECO:0000259" key="3">
    <source>
        <dbReference type="Pfam" id="PF18962"/>
    </source>
</evidence>
<evidence type="ECO:0000313" key="5">
    <source>
        <dbReference type="Proteomes" id="UP000306229"/>
    </source>
</evidence>
<dbReference type="InterPro" id="IPR052025">
    <property type="entry name" value="Xyloglucanase_GH74"/>
</dbReference>
<dbReference type="Proteomes" id="UP000306229">
    <property type="component" value="Chromosome"/>
</dbReference>
<feature type="signal peptide" evidence="2">
    <location>
        <begin position="1"/>
        <end position="20"/>
    </location>
</feature>
<feature type="domain" description="Secretion system C-terminal sorting" evidence="3">
    <location>
        <begin position="1092"/>
        <end position="1164"/>
    </location>
</feature>
<organism evidence="4 5">
    <name type="scientific">Aureibaculum algae</name>
    <dbReference type="NCBI Taxonomy" id="2584122"/>
    <lineage>
        <taxon>Bacteria</taxon>
        <taxon>Pseudomonadati</taxon>
        <taxon>Bacteroidota</taxon>
        <taxon>Flavobacteriia</taxon>
        <taxon>Flavobacteriales</taxon>
        <taxon>Flavobacteriaceae</taxon>
        <taxon>Aureibaculum</taxon>
    </lineage>
</organism>
<evidence type="ECO:0000313" key="4">
    <source>
        <dbReference type="EMBL" id="QCX40500.1"/>
    </source>
</evidence>
<sequence>MYIKLLFLILLFLSVQISFSQGLPLDVNSGNSIQKNKTTNTTFENTVGLYENYFSTKNIAKKGSGYKPFKRWEYHWSRFLQEDGTITPSKLLWNAWEQKQQMSKSTKATSNWNAVGPFSQSSNSGQGRVNTVFVDPNNTNTIYVGAPAGGLWKSIDAGVNWTPLTDDLPQIGVSGITVDPNNSNIIYISTGDDDAGDSYSVGVLKSTNGGVTWNQTGSLGSISGDNGYNTCNEILIDPSNSNIIWVATGGGLFKSTNGGITWINKITGIHIRDFKLKPNDPNTVYAVSRSTFYISTDGGATFTTTSAGLPNASTTGRLRVEVTPANGASNTVYVLATDNSYDFVGVYKSINSANSFIQLTQNKTKPDGESNELFVDIFGGSQQAWFDLAFAISPTDENMIFVGVLDIWRSTNEGNNFSRINDWRQQTTSYTHADIHFLRYYNGILYAGTDGGVYKSSNNGTTFTDLTKNLAISQFYKLSVAKSTSTKMSGGLQDNGGFSLINNNWHNFHGGDGMDSAADPNDENTFYGFTQYGSVLTKTTDGGLSSNTIASAPVSEIGTNDTGGNWVTPLVISKAGEIYAGYKQLYQLVDNNWIQISNHNFGSNLEAIEIDPSNNNNILVSRGSILYISDDKGKTFTTHSSSQTGISGTNISSIEVHSSNSNIVWLTTTGVSNVSGPSSGHNGGGVYKSTDGGFTFTDISPGLPDESKFVIRHHPFSTNNSIYLGTALGIYHRNDDSNTWEVFSTGLPNVAIPDIEINPYDAKITAATYGRSVWQSSIPSITLPTNEIELTKISSPNNSITCGQVTPKLLITNNGQTPITSFSVNYNVDSGANQTFNWTGNIASNVNSTIELPAISASTEGIHTLETTVVLTDDANIFNNSASTSFTTNTSGDGQEINNFDDNTTDQWIVSDNNLWQIGTPTTTLLNNKVSSGYITNPSGNYPDQTTSYLTSPCYYLVGLENPILKFKMAFDLEENWDIIYVEYSTNQGENWEVLGTATDPNWYNSNRTNASSGVADDCQNCPGAQWTGTDTILKEYSYNLSALNGESNVIFRFVFVSDPAVNNEGVVIDDFQIDATAILGTDDFDEGEFLIYPNPSATIFNIKRRNTAGQNMTINVFDMTGKLIQKQRNITNENYQLQMTGVAKGVYFMKISIDNKNLVKKLILN</sequence>
<dbReference type="OrthoDB" id="9757947at2"/>
<protein>
    <submittedName>
        <fullName evidence="4">T9SS type A sorting domain-containing protein</fullName>
    </submittedName>
</protein>
<dbReference type="PANTHER" id="PTHR43739">
    <property type="entry name" value="XYLOGLUCANASE (EUROFUNG)"/>
    <property type="match status" value="1"/>
</dbReference>
<feature type="chain" id="PRO_5022893529" evidence="2">
    <location>
        <begin position="21"/>
        <end position="1166"/>
    </location>
</feature>
<dbReference type="Pfam" id="PF18962">
    <property type="entry name" value="Por_Secre_tail"/>
    <property type="match status" value="1"/>
</dbReference>
<name>A0A5B7TVZ0_9FLAO</name>
<dbReference type="EMBL" id="CP040749">
    <property type="protein sequence ID" value="QCX40500.1"/>
    <property type="molecule type" value="Genomic_DNA"/>
</dbReference>
<dbReference type="PANTHER" id="PTHR43739:SF5">
    <property type="entry name" value="EXO-ALPHA-SIALIDASE"/>
    <property type="match status" value="1"/>
</dbReference>
<dbReference type="AlphaFoldDB" id="A0A5B7TVZ0"/>
<keyword evidence="1 2" id="KW-0732">Signal</keyword>
<gene>
    <name evidence="4" type="ORF">FF125_19385</name>
</gene>
<evidence type="ECO:0000256" key="2">
    <source>
        <dbReference type="SAM" id="SignalP"/>
    </source>
</evidence>
<dbReference type="SUPFAM" id="SSF110296">
    <property type="entry name" value="Oligoxyloglucan reducing end-specific cellobiohydrolase"/>
    <property type="match status" value="2"/>
</dbReference>
<keyword evidence="5" id="KW-1185">Reference proteome</keyword>